<evidence type="ECO:0000256" key="1">
    <source>
        <dbReference type="SAM" id="Phobius"/>
    </source>
</evidence>
<evidence type="ECO:0000313" key="3">
    <source>
        <dbReference type="Proteomes" id="UP000269154"/>
    </source>
</evidence>
<reference evidence="2 3" key="1">
    <citation type="journal article" date="2018" name="ACS Chem. Biol.">
        <title>Ketoreductase domain dysfunction expands chemodiversity: malyngamide biosynthesis in the cyanobacterium Okeania hirsuta.</title>
        <authorList>
            <person name="Moss N.A."/>
            <person name="Leao T."/>
            <person name="Rankin M."/>
            <person name="McCullough T.M."/>
            <person name="Qu P."/>
            <person name="Korobeynikov A."/>
            <person name="Smith J.L."/>
            <person name="Gerwick L."/>
            <person name="Gerwick W.H."/>
        </authorList>
    </citation>
    <scope>NUCLEOTIDE SEQUENCE [LARGE SCALE GENOMIC DNA]</scope>
    <source>
        <strain evidence="2 3">PAB10Feb10-1</strain>
    </source>
</reference>
<dbReference type="EMBL" id="RCBY01000310">
    <property type="protein sequence ID" value="RQH25082.1"/>
    <property type="molecule type" value="Genomic_DNA"/>
</dbReference>
<dbReference type="AlphaFoldDB" id="A0A3N6Q4A7"/>
<name>A0A3N6Q4A7_9CYAN</name>
<keyword evidence="3" id="KW-1185">Reference proteome</keyword>
<keyword evidence="1" id="KW-0812">Transmembrane</keyword>
<comment type="caution">
    <text evidence="2">The sequence shown here is derived from an EMBL/GenBank/DDBJ whole genome shotgun (WGS) entry which is preliminary data.</text>
</comment>
<organism evidence="2 3">
    <name type="scientific">Okeania hirsuta</name>
    <dbReference type="NCBI Taxonomy" id="1458930"/>
    <lineage>
        <taxon>Bacteria</taxon>
        <taxon>Bacillati</taxon>
        <taxon>Cyanobacteriota</taxon>
        <taxon>Cyanophyceae</taxon>
        <taxon>Oscillatoriophycideae</taxon>
        <taxon>Oscillatoriales</taxon>
        <taxon>Microcoleaceae</taxon>
        <taxon>Okeania</taxon>
    </lineage>
</organism>
<feature type="transmembrane region" description="Helical" evidence="1">
    <location>
        <begin position="47"/>
        <end position="65"/>
    </location>
</feature>
<sequence>MVISGIPIAHIPQQWRVDAFLQFPLLLYSDLEIAISGINERPAWFDIQLYALILSALVAFSWLVLSDMAISERAFEGYPLPSPKEHMLPRIVGSIG</sequence>
<dbReference type="Proteomes" id="UP000269154">
    <property type="component" value="Unassembled WGS sequence"/>
</dbReference>
<accession>A0A3N6Q4A7</accession>
<keyword evidence="1" id="KW-1133">Transmembrane helix</keyword>
<protein>
    <submittedName>
        <fullName evidence="2">Uncharacterized protein</fullName>
    </submittedName>
</protein>
<gene>
    <name evidence="2" type="ORF">D5R40_29475</name>
</gene>
<proteinExistence type="predicted"/>
<keyword evidence="1" id="KW-0472">Membrane</keyword>
<evidence type="ECO:0000313" key="2">
    <source>
        <dbReference type="EMBL" id="RQH25082.1"/>
    </source>
</evidence>